<dbReference type="InterPro" id="IPR023772">
    <property type="entry name" value="DNA-bd_HTH_TetR-type_CS"/>
</dbReference>
<feature type="DNA-binding region" description="H-T-H motif" evidence="2">
    <location>
        <begin position="34"/>
        <end position="53"/>
    </location>
</feature>
<dbReference type="Pfam" id="PF00440">
    <property type="entry name" value="TetR_N"/>
    <property type="match status" value="1"/>
</dbReference>
<comment type="caution">
    <text evidence="4">The sequence shown here is derived from an EMBL/GenBank/DDBJ whole genome shotgun (WGS) entry which is preliminary data.</text>
</comment>
<proteinExistence type="predicted"/>
<feature type="domain" description="HTH tetR-type" evidence="3">
    <location>
        <begin position="11"/>
        <end position="71"/>
    </location>
</feature>
<evidence type="ECO:0000313" key="5">
    <source>
        <dbReference type="Proteomes" id="UP000632125"/>
    </source>
</evidence>
<dbReference type="InterPro" id="IPR009057">
    <property type="entry name" value="Homeodomain-like_sf"/>
</dbReference>
<dbReference type="SUPFAM" id="SSF46689">
    <property type="entry name" value="Homeodomain-like"/>
    <property type="match status" value="1"/>
</dbReference>
<reference evidence="4" key="1">
    <citation type="submission" date="2020-09" db="EMBL/GenBank/DDBJ databases">
        <title>A novel bacterium of genus Paenibacillus, isolated from South China Sea.</title>
        <authorList>
            <person name="Huang H."/>
            <person name="Mo K."/>
            <person name="Hu Y."/>
        </authorList>
    </citation>
    <scope>NUCLEOTIDE SEQUENCE</scope>
    <source>
        <strain evidence="4">IB182493</strain>
    </source>
</reference>
<evidence type="ECO:0000259" key="3">
    <source>
        <dbReference type="PROSITE" id="PS50977"/>
    </source>
</evidence>
<sequence>MPKKFTEKEKDWIQHKLLEEGRRRFAASGLRKTSVEDLTKACGIAQGSFYLFFASKEVLFYQLLLEEEQRIRVTLLESYLAEDVVAKESIKRFMLEAFRLLSESPLMKQMYLEGDFEQLVRKLPAEMLERNFAEDRDALMPVIRRWQASGLLAGTRPELIVGMLRSLLLLSLHKKEIGEAVFDETIALLIDLITEGMLANQDAGRG</sequence>
<organism evidence="4 5">
    <name type="scientific">Paenibacillus arenilitoris</name>
    <dbReference type="NCBI Taxonomy" id="2772299"/>
    <lineage>
        <taxon>Bacteria</taxon>
        <taxon>Bacillati</taxon>
        <taxon>Bacillota</taxon>
        <taxon>Bacilli</taxon>
        <taxon>Bacillales</taxon>
        <taxon>Paenibacillaceae</taxon>
        <taxon>Paenibacillus</taxon>
    </lineage>
</organism>
<name>A0A927CUG4_9BACL</name>
<gene>
    <name evidence="4" type="ORF">IDH41_24690</name>
</gene>
<evidence type="ECO:0000256" key="2">
    <source>
        <dbReference type="PROSITE-ProRule" id="PRU00335"/>
    </source>
</evidence>
<protein>
    <submittedName>
        <fullName evidence="4">TetR/AcrR family transcriptional regulator</fullName>
    </submittedName>
</protein>
<dbReference type="AlphaFoldDB" id="A0A927CUG4"/>
<keyword evidence="5" id="KW-1185">Reference proteome</keyword>
<dbReference type="InterPro" id="IPR001647">
    <property type="entry name" value="HTH_TetR"/>
</dbReference>
<accession>A0A927CUG4</accession>
<dbReference type="PANTHER" id="PTHR43479">
    <property type="entry name" value="ACREF/ENVCD OPERON REPRESSOR-RELATED"/>
    <property type="match status" value="1"/>
</dbReference>
<dbReference type="EMBL" id="JACXIY010000036">
    <property type="protein sequence ID" value="MBD2871780.1"/>
    <property type="molecule type" value="Genomic_DNA"/>
</dbReference>
<dbReference type="Gene3D" id="1.10.357.10">
    <property type="entry name" value="Tetracycline Repressor, domain 2"/>
    <property type="match status" value="1"/>
</dbReference>
<dbReference type="InterPro" id="IPR050624">
    <property type="entry name" value="HTH-type_Tx_Regulator"/>
</dbReference>
<dbReference type="GO" id="GO:0003677">
    <property type="term" value="F:DNA binding"/>
    <property type="evidence" value="ECO:0007669"/>
    <property type="project" value="UniProtKB-UniRule"/>
</dbReference>
<dbReference type="PROSITE" id="PS01081">
    <property type="entry name" value="HTH_TETR_1"/>
    <property type="match status" value="1"/>
</dbReference>
<dbReference type="PROSITE" id="PS50977">
    <property type="entry name" value="HTH_TETR_2"/>
    <property type="match status" value="1"/>
</dbReference>
<dbReference type="SUPFAM" id="SSF48498">
    <property type="entry name" value="Tetracyclin repressor-like, C-terminal domain"/>
    <property type="match status" value="1"/>
</dbReference>
<dbReference type="InterPro" id="IPR036271">
    <property type="entry name" value="Tet_transcr_reg_TetR-rel_C_sf"/>
</dbReference>
<dbReference type="PANTHER" id="PTHR43479:SF11">
    <property type="entry name" value="ACREF_ENVCD OPERON REPRESSOR-RELATED"/>
    <property type="match status" value="1"/>
</dbReference>
<dbReference type="Proteomes" id="UP000632125">
    <property type="component" value="Unassembled WGS sequence"/>
</dbReference>
<evidence type="ECO:0000256" key="1">
    <source>
        <dbReference type="ARBA" id="ARBA00023125"/>
    </source>
</evidence>
<keyword evidence="1 2" id="KW-0238">DNA-binding</keyword>
<evidence type="ECO:0000313" key="4">
    <source>
        <dbReference type="EMBL" id="MBD2871780.1"/>
    </source>
</evidence>